<evidence type="ECO:0000313" key="1">
    <source>
        <dbReference type="EMBL" id="JAN57970.1"/>
    </source>
</evidence>
<dbReference type="OrthoDB" id="444255at2759"/>
<sequence>MRITPRRLVYSGLFALGMLCLIKYINYRRGESAQPECLNRRPDDQLRVIFLAERVHRALEILQVQHFICYESLWASLYNEGPRMWENVVEMCLIDDTLAQQDEAFIARFFRTQDLVLDYDMLEGVYVVKLMDKVNFPGLPNAVGPDVSARLILFQQRSEFMMMRKAGLKRALLPDDCENPLLECFPSQLALPPLSRIKYGPNQYFPAPREGIEIQKYHYPDDWWLQRKIPSLC</sequence>
<protein>
    <submittedName>
        <fullName evidence="1">Uncharacterized protein</fullName>
    </submittedName>
</protein>
<reference evidence="1" key="1">
    <citation type="submission" date="2015-10" db="EMBL/GenBank/DDBJ databases">
        <title>EvidentialGene: Evidence-directed Construction of Complete mRNA Transcriptomes without Genomes.</title>
        <authorList>
            <person name="Gilbert D.G."/>
        </authorList>
    </citation>
    <scope>NUCLEOTIDE SEQUENCE</scope>
</reference>
<organism evidence="1">
    <name type="scientific">Daphnia magna</name>
    <dbReference type="NCBI Taxonomy" id="35525"/>
    <lineage>
        <taxon>Eukaryota</taxon>
        <taxon>Metazoa</taxon>
        <taxon>Ecdysozoa</taxon>
        <taxon>Arthropoda</taxon>
        <taxon>Crustacea</taxon>
        <taxon>Branchiopoda</taxon>
        <taxon>Diplostraca</taxon>
        <taxon>Cladocera</taxon>
        <taxon>Anomopoda</taxon>
        <taxon>Daphniidae</taxon>
        <taxon>Daphnia</taxon>
    </lineage>
</organism>
<dbReference type="AlphaFoldDB" id="A0A0P6H039"/>
<proteinExistence type="predicted"/>
<accession>A0A0P6H039</accession>
<dbReference type="PANTHER" id="PTHR13627:SF32">
    <property type="entry name" value="AGAP006029-PA"/>
    <property type="match status" value="1"/>
</dbReference>
<dbReference type="InterPro" id="IPR052613">
    <property type="entry name" value="LicD_transferase"/>
</dbReference>
<name>A0A0P6H039_9CRUS</name>
<dbReference type="PANTHER" id="PTHR13627">
    <property type="entry name" value="FUKUTIN RELATED PROTEIN"/>
    <property type="match status" value="1"/>
</dbReference>
<dbReference type="EMBL" id="GDIQ01036767">
    <property type="protein sequence ID" value="JAN57970.1"/>
    <property type="molecule type" value="Transcribed_RNA"/>
</dbReference>